<evidence type="ECO:0008006" key="4">
    <source>
        <dbReference type="Google" id="ProtNLM"/>
    </source>
</evidence>
<feature type="transmembrane region" description="Helical" evidence="1">
    <location>
        <begin position="31"/>
        <end position="53"/>
    </location>
</feature>
<feature type="transmembrane region" description="Helical" evidence="1">
    <location>
        <begin position="65"/>
        <end position="85"/>
    </location>
</feature>
<sequence length="215" mass="22466">MVILGFNVLTAAQTGNTVLLAVAIARGDLLTGASAATSVTAFVLGCLLGECVIGCMRRLRMRDLGILPVLLLELLLLATLLLVWSNSEPVTGGGTQVVVALAALTMGLQSAAALHARSPATTYMTGMLATFSTGFASWISTLLSTDSKATNDPHQPGDPQRTRAAFPWRNGVGWVIYLAGAILCGILFLRVGAMALLMPIGISLVLLGLHLQRPN</sequence>
<proteinExistence type="predicted"/>
<keyword evidence="1" id="KW-0812">Transmembrane</keyword>
<evidence type="ECO:0000313" key="3">
    <source>
        <dbReference type="Proteomes" id="UP001138802"/>
    </source>
</evidence>
<gene>
    <name evidence="2" type="ORF">CKO25_14395</name>
</gene>
<evidence type="ECO:0000256" key="1">
    <source>
        <dbReference type="SAM" id="Phobius"/>
    </source>
</evidence>
<keyword evidence="3" id="KW-1185">Reference proteome</keyword>
<protein>
    <recommendedName>
        <fullName evidence="4">DUF1275 domain-containing protein</fullName>
    </recommendedName>
</protein>
<comment type="caution">
    <text evidence="2">The sequence shown here is derived from an EMBL/GenBank/DDBJ whole genome shotgun (WGS) entry which is preliminary data.</text>
</comment>
<dbReference type="PANTHER" id="PTHR37314:SF4">
    <property type="entry name" value="UPF0700 TRANSMEMBRANE PROTEIN YOAK"/>
    <property type="match status" value="1"/>
</dbReference>
<dbReference type="PANTHER" id="PTHR37314">
    <property type="entry name" value="SLR0142 PROTEIN"/>
    <property type="match status" value="1"/>
</dbReference>
<name>A0A9X0WJB7_9GAMM</name>
<keyword evidence="1" id="KW-0472">Membrane</keyword>
<dbReference type="Pfam" id="PF06912">
    <property type="entry name" value="DUF1275"/>
    <property type="match status" value="1"/>
</dbReference>
<dbReference type="EMBL" id="NRSD01000016">
    <property type="protein sequence ID" value="MBK1645822.1"/>
    <property type="molecule type" value="Genomic_DNA"/>
</dbReference>
<feature type="transmembrane region" description="Helical" evidence="1">
    <location>
        <begin position="176"/>
        <end position="209"/>
    </location>
</feature>
<keyword evidence="1" id="KW-1133">Transmembrane helix</keyword>
<dbReference type="Proteomes" id="UP001138802">
    <property type="component" value="Unassembled WGS sequence"/>
</dbReference>
<organism evidence="2 3">
    <name type="scientific">Thiocapsa imhoffii</name>
    <dbReference type="NCBI Taxonomy" id="382777"/>
    <lineage>
        <taxon>Bacteria</taxon>
        <taxon>Pseudomonadati</taxon>
        <taxon>Pseudomonadota</taxon>
        <taxon>Gammaproteobacteria</taxon>
        <taxon>Chromatiales</taxon>
        <taxon>Chromatiaceae</taxon>
        <taxon>Thiocapsa</taxon>
    </lineage>
</organism>
<evidence type="ECO:0000313" key="2">
    <source>
        <dbReference type="EMBL" id="MBK1645822.1"/>
    </source>
</evidence>
<dbReference type="AlphaFoldDB" id="A0A9X0WJB7"/>
<reference evidence="2 3" key="1">
    <citation type="journal article" date="2020" name="Microorganisms">
        <title>Osmotic Adaptation and Compatible Solute Biosynthesis of Phototrophic Bacteria as Revealed from Genome Analyses.</title>
        <authorList>
            <person name="Imhoff J.F."/>
            <person name="Rahn T."/>
            <person name="Kunzel S."/>
            <person name="Keller A."/>
            <person name="Neulinger S.C."/>
        </authorList>
    </citation>
    <scope>NUCLEOTIDE SEQUENCE [LARGE SCALE GENOMIC DNA]</scope>
    <source>
        <strain evidence="2 3">DSM 21303</strain>
    </source>
</reference>
<feature type="transmembrane region" description="Helical" evidence="1">
    <location>
        <begin position="97"/>
        <end position="116"/>
    </location>
</feature>
<dbReference type="InterPro" id="IPR010699">
    <property type="entry name" value="DUF1275"/>
</dbReference>
<accession>A0A9X0WJB7</accession>